<protein>
    <submittedName>
        <fullName evidence="1">Uncharacterized protein</fullName>
    </submittedName>
</protein>
<dbReference type="EMBL" id="CM042885">
    <property type="protein sequence ID" value="KAI4365849.1"/>
    <property type="molecule type" value="Genomic_DNA"/>
</dbReference>
<dbReference type="Proteomes" id="UP001057402">
    <property type="component" value="Chromosome 6"/>
</dbReference>
<proteinExistence type="predicted"/>
<reference evidence="2" key="1">
    <citation type="journal article" date="2023" name="Front. Plant Sci.">
        <title>Chromosomal-level genome assembly of Melastoma candidum provides insights into trichome evolution.</title>
        <authorList>
            <person name="Zhong Y."/>
            <person name="Wu W."/>
            <person name="Sun C."/>
            <person name="Zou P."/>
            <person name="Liu Y."/>
            <person name="Dai S."/>
            <person name="Zhou R."/>
        </authorList>
    </citation>
    <scope>NUCLEOTIDE SEQUENCE [LARGE SCALE GENOMIC DNA]</scope>
</reference>
<gene>
    <name evidence="1" type="ORF">MLD38_021798</name>
</gene>
<accession>A0ACB9QH20</accession>
<organism evidence="1 2">
    <name type="scientific">Melastoma candidum</name>
    <dbReference type="NCBI Taxonomy" id="119954"/>
    <lineage>
        <taxon>Eukaryota</taxon>
        <taxon>Viridiplantae</taxon>
        <taxon>Streptophyta</taxon>
        <taxon>Embryophyta</taxon>
        <taxon>Tracheophyta</taxon>
        <taxon>Spermatophyta</taxon>
        <taxon>Magnoliopsida</taxon>
        <taxon>eudicotyledons</taxon>
        <taxon>Gunneridae</taxon>
        <taxon>Pentapetalae</taxon>
        <taxon>rosids</taxon>
        <taxon>malvids</taxon>
        <taxon>Myrtales</taxon>
        <taxon>Melastomataceae</taxon>
        <taxon>Melastomatoideae</taxon>
        <taxon>Melastomateae</taxon>
        <taxon>Melastoma</taxon>
    </lineage>
</organism>
<keyword evidence="2" id="KW-1185">Reference proteome</keyword>
<evidence type="ECO:0000313" key="1">
    <source>
        <dbReference type="EMBL" id="KAI4365849.1"/>
    </source>
</evidence>
<comment type="caution">
    <text evidence="1">The sequence shown here is derived from an EMBL/GenBank/DDBJ whole genome shotgun (WGS) entry which is preliminary data.</text>
</comment>
<sequence>MAEKERSVRVRALTGESGSVPVTGDCTVLEFKGLLRKAFPVAGRYPNFNLYHKGVKLNLQSLISCYSIGPDDVIGLIPVIKKRAEDRVSDQSACLDTNVGPSSGFADSAWSNIMQEMREISSNRETTWKEPGSASSDVGLEGTRERVPRSSSSTKRRRSDNFEKMGFPDDLVLSILEDPGEDFLEEDGNNEKLLEFLQLESCLKDPSTDRCLSASFALSQKAGKEVQDENVTMCMCPTWLCNLMKMFSVLNMYAAYLQLRRKELTLNSLNQLLFLLEKLGIQVGMQDIENLALLLPKVIAFIGNETARRNTNNAIIIVKPLVENEQAPNSFSKARRLKATLKHLDLIERRERSFRHALASVMSIVGTKIAELASLGDLVLTTSKGVQSSASNGMRKCSFSANGENKNEGSSRSVSTAKLGRRLCHDVEPLSPVEIVEHLRYGIGSQRQIVHIQEIAGRKPIYLDIPNMVSKDTRQLLERIGITKLYSHQTESIQLSLLRKNVIVATLTSSGKSLCYNVPVLEELFKDPFSCALYLFPTKALSQDQLKALKHMTEGFDISSQISIYDGDTLQGDRTWMRDNARLLITNPDMLHKSILPYHGQFERILSNLRFVVIDEAHAYKGAFGCHTALILRRLRRLCTHVYGSDPAFIFSTATSANPSQHCMELANLESIELVQNDGSPSAKKLFVLWNSSESPQTHENWSSGHAYKPPYKGSSPIWEVSCLFAEMVQHGLRCIAFCPSRRLCELVLSYTRDILRETAPGLVDSITSYRAGYAPEVRRATERDLFAGKLCGLAATNALELGIDVGHLDVTLHLGFPGSIASLWQQAGRSGRREQPSLAVFVAFGGPLDQYFMKHPDKLFGSPIECCSVDAQNPQALEQHLACAAAEHPLSVQYDEKFFGSGLEKAITSLRKKGCLSCDISRDPSARTWDYIGPEKKPSNIVNIRAIENVTYAVIDCKNNEVLEKIEESKAFFQVHEGAVYMQQGKTYLVKDMDLSAKIAWCQEVDLKYYTKTRDYTDIKVTSGDIAYALRMPQIPNTNEEPTTTHLTTAIASHCQLITTWFGFRRISRGSNKVLDTVELSLPQYSYESQAVWIQVPQAVKEAVESRNFSFRAGMHAASHAVLNVVPLCIICNYSDLAPECSNPFDSRSFLARILLYDRHPGGTGVSYQVRPHFTDLLVLALEIISSCSCIGDTGCPKCVQCLSCHEYNEDLHKEAAIMIILGVLDAEKSHFKDSSCRC</sequence>
<evidence type="ECO:0000313" key="2">
    <source>
        <dbReference type="Proteomes" id="UP001057402"/>
    </source>
</evidence>
<name>A0ACB9QH20_9MYRT</name>